<feature type="domain" description="BEACH-type PH" evidence="6">
    <location>
        <begin position="2377"/>
        <end position="2499"/>
    </location>
</feature>
<name>A0A9Q0L9N0_ANAIG</name>
<feature type="repeat" description="WD" evidence="3">
    <location>
        <begin position="3023"/>
        <end position="3064"/>
    </location>
</feature>
<dbReference type="Pfam" id="PF20425">
    <property type="entry name" value="Neurobeachin"/>
    <property type="match status" value="1"/>
</dbReference>
<dbReference type="Gene3D" id="2.30.29.30">
    <property type="entry name" value="Pleckstrin-homology domain (PH domain)/Phosphotyrosine-binding domain (PTB)"/>
    <property type="match status" value="1"/>
</dbReference>
<sequence>MSLLKNLFKLNLKRIKDQKLFSFYFSTSSNQKKLQELWKERENQQSNKIQSFISFSKLFLNSYSKWNPNLKSFQKNEENFQKNSKKLNNKEEFIKIIQKDLIHPVDLISEVIHYINIFCYEILVKFKFKLDDQEKNKFLEPPLKSKNRIEKIQKESLSFNEYSLNSQFQIGISLEMTKILSKSFYNQDLFLHLNLFDSICYLFEISNNLISKFLEEKIENESTEYCEIYYLVDFIMNSILEIYSNFLESQNEFQNPFFKINRLFTEYKLIENLEILLKNIKEIESKFNVTIQFYDLHLCVLDFFRMINQKYSIPENQIKSLISLAFSNLKPPPNSLPHFEHLFLFIYYFFYSLVIRRLPEPIPFEENDMFSNIEIFDTINYKLKIFQKQFKINSYANIVCNPKIEQIFHLLNHIYEIAIQNKSQDKSQDKDQTNLNSQLVSSIKNKKTEKNIKYSNQIDYGLAICHRIIDSLLNIFNDKYNPTESNQKSRDYILNFNCELQFFVLNFFSDLILRKLLYVHNLNLWNTLFSKYFYYRVNELCFQDLQNFLFQFFYLSSQEGNLSKEQIQILLQFCHQNHSNIETLLHLLRLLMNVLLLRSNEVTNLIQTSGIDNTLYRIIQDLQQIHMENIGNKQESFPYHFPTFIKLRYLLLELLNILIEKICKEQIVKNTKSAIITLCKILKPLSNLVVEAETRQFALKHIQNILFTIDENLQSDAILIFEEVISLIVRLKDKKISILNGENQNNQIENAQIIQKILQKISNILKQKPKPLQNILIKSGIFDLLISLIQHQNIGNILVIDVLDLLKSLFHKSRKTPQMFKEKIGSQKFAESILIAENEKPREEIYKILLDMMVEEGGFEMESNFIIQNPEIVTIIFHVFAIKGNEFLPSILDTFCELCEKSVHNRACCSNVGLISFLVKLIPIFSDNQNTQIKITKLIGIIGSQRVIVKELKLFFSLLKSLPGNFRPPYSALILSAMKQMSQKQEEGPKVFFNFKSKNASLSIPKIPKWPQKGYSFCTWIRFETFQDSFNQKSQSYQHLLFYFYNDKSQGIESLFRTSEDEINTNKQQQITTITTTIPQNTYNDSVIFPLDSNLENDNDNYNYNISGINDSITKTKSISTKHTISFVLRISSNANQTEFIQIPFEIDLRKWYFVSIIHTPSRWSSTAEVKLFLNGKFINSSFLKYPKLQNLSNNIIGNKLDGGESFLGQIGTIYFFNDGLSQTQIEEIYQLGPKYMYSFHPSELNESFGKLWKKFSIFDGELNSKIFLNYNIKASNDIHCFDQSPQVRKDQQDKAKLSGMFKCITTSIYDIVYCIGGVKVFFPLIIQLDQPIGTPENINFGKLKEMQNIDYSIDPELSKQIFDIIVDILVHSSSNQEDMVRSDGFAIISFLFKNINSKYITYSIIESTKRLILTVQNSAFLKDLIENFILNYDHWIYSDFEIQKELIDIIKMINSSQKNFNKNNNNNNNYKTQNNDEQYIDYTIKIQDLIDIIQFYFWKKPQKFSRAKIQEKYHPVTGEIISKRPNETQIENLRKEYLHLIRNNDMILNFLEQIQRMFLHNFENCVRLLEENHFMDPFIALINSSNQEVGEFCLKILCQLHHQCLKYQREQKIKNQSHRNESPSTPPQHGLGKSAESPKMKNYIKDDSDNNICGKLHSRFSTKSGVQVFLGVVIKLEFTEIVSSLLFFVLTGNDLVIQKIEKKAEAPRIINIYFLQVLFHMIHQSRNEKSSFNKPNWPQIFLYSFSFDALQYSFENQNENQNRPLSEINNYIFKIFGVILVPLLLENDIFIQQLEKVLLSINLFFIKTPKAKDVTTNLFFKSILKIFDKKIKAAIQEELEQIDDQEKNQNIQNEIKLQAVSKWKNNPNFIHSLTSENIAQELRPLSKLRSSYSLRIDRKTQETVSHRKLQTSQKRSTLSKLLKKRKDDNYDGDDDEQKLKNQDIQLGKYYRKIPKTKKWEDEDLVIELLNVIKQVHIFEESMTYQDGKLLVDVYNIMLQLILILIEKSDEFKIVQYLSDFQDLFIFSKLFIPTDGENYNLQFPLNTINSSCWKDGILFTLYKLFRYVISQEIPQKQNPKNLNILQTITNTNDSVDTDTKQEKNTDSFSPVNLTKYETLIYFIQTLFRDCWGFLSSMLVDEKEELLVGIQDINDLPTKFVYHQYRINENAKWKIILNEKIFPEYSKFVNQRQQEKITQIMEFNQKMGNMRLEQEGEESKLFSASQKTQKKIVQWSDTKWREILRSLTNERGPWGNQDQDQQKEKHWKIDKIEDNSRRRKKMKINYHFDSHFEASIRRDKGTETEMERLIKEHQQRIRVSDKFKSITSGIQMIPEYKTKENSAFSKNIDENDISEKSSFDLYSESQQSNQMNNMDSTQKKEAIIFHGNCEMIKPLAILKGALEISGRLMKFYVYSKYESYHSMNKNSNKDENSPNQSMESEDEVKVPTKIYTWEIDNIKEIYKRRYLLRQSALEFFMIDHTNFFVNLELDYTNIVFHKIIEMKPEHLLFQNIQTPKRIFKQSQVVQQWQRRQLSNFEYLMKLNTIAGRSYNDISQYPIFPWILSNYESETIDLSDPKNYRDLSLPVGALNAKRIPELDERYNEFKNTDIPPFHYGSHYSSSGIVLFYLIRLEPFTTLSIKLQGGKFDSADRLFWTIRGTWSFCYNEISDVKELIPEFFYLPEFLYNSNNFDFGRRQSKEKIDDCILPPWAKTAEDFIRINKESLESDYVSEHLNEWIDLIFGYKQRGKAAVEARNVFYYLTYEDMCNIDNINDPNERESIVSQIENFGQTPTQLLTKPHAKRYSRQHILESISSSYLYWRIKEMSNIRGLTIDVVSNPIIFIAISKVDDVVSFLGIPDHIIIVDSSRDVLINSWSITPIITQSRNGFTDKKEIQENNQQNQRSPSIRNRFQEIPQFTFEIDPLLHRRPKIGVTFDHEIKFFQNCLTTTETQKLLISCGFWDDSFKLTNLESMQLIQSNRKHKDIVTCLKFEKNILVTGSRDTTVMLWKFNTKIGQFDQEPINILYGHDDEVNCVDISTNLDVVVSGSKDGTVIIHTLNQGKYVRSIFDPQKNPIDLLSLSSEGHIVMFSEKNSSLSVYSINAKLLCSKKLVSHLNCWVISKDSEFLLVGTKKGNLEVLYLHNLEVYHSFFLGHSISAITLSENERYLLAGLENGKLFIGCFVYN</sequence>
<dbReference type="InterPro" id="IPR031570">
    <property type="entry name" value="NBEA/BDCP_DUF4704"/>
</dbReference>
<keyword evidence="2" id="KW-0677">Repeat</keyword>
<dbReference type="OrthoDB" id="26681at2759"/>
<dbReference type="SMART" id="SM01026">
    <property type="entry name" value="Beach"/>
    <property type="match status" value="1"/>
</dbReference>
<feature type="region of interest" description="Disordered" evidence="4">
    <location>
        <begin position="1614"/>
        <end position="1641"/>
    </location>
</feature>
<dbReference type="PROSITE" id="PS50294">
    <property type="entry name" value="WD_REPEATS_REGION"/>
    <property type="match status" value="1"/>
</dbReference>
<dbReference type="InterPro" id="IPR013320">
    <property type="entry name" value="ConA-like_dom_sf"/>
</dbReference>
<evidence type="ECO:0000256" key="3">
    <source>
        <dbReference type="PROSITE-ProRule" id="PRU00221"/>
    </source>
</evidence>
<comment type="caution">
    <text evidence="7">The sequence shown here is derived from an EMBL/GenBank/DDBJ whole genome shotgun (WGS) entry which is preliminary data.</text>
</comment>
<dbReference type="InterPro" id="IPR023362">
    <property type="entry name" value="PH-BEACH_dom"/>
</dbReference>
<dbReference type="Gene3D" id="2.130.10.10">
    <property type="entry name" value="YVTN repeat-like/Quinoprotein amine dehydrogenase"/>
    <property type="match status" value="1"/>
</dbReference>
<dbReference type="CDD" id="cd06071">
    <property type="entry name" value="Beach"/>
    <property type="match status" value="1"/>
</dbReference>
<dbReference type="CDD" id="cd01201">
    <property type="entry name" value="PH_BEACH"/>
    <property type="match status" value="1"/>
</dbReference>
<reference evidence="7" key="1">
    <citation type="submission" date="2022-10" db="EMBL/GenBank/DDBJ databases">
        <title>Novel sulphate-reducing endosymbionts in the free-living metamonad Anaeramoeba.</title>
        <authorList>
            <person name="Jerlstrom-Hultqvist J."/>
            <person name="Cepicka I."/>
            <person name="Gallot-Lavallee L."/>
            <person name="Salas-Leiva D."/>
            <person name="Curtis B.A."/>
            <person name="Zahonova K."/>
            <person name="Pipaliya S."/>
            <person name="Dacks J."/>
            <person name="Roger A.J."/>
        </authorList>
    </citation>
    <scope>NUCLEOTIDE SEQUENCE</scope>
    <source>
        <strain evidence="7">BMAN</strain>
    </source>
</reference>
<evidence type="ECO:0000259" key="6">
    <source>
        <dbReference type="PROSITE" id="PS51783"/>
    </source>
</evidence>
<dbReference type="InterPro" id="IPR050865">
    <property type="entry name" value="BEACH_Domain"/>
</dbReference>
<dbReference type="FunFam" id="1.10.1540.10:FF:000001">
    <property type="entry name" value="neurobeachin isoform X1"/>
    <property type="match status" value="1"/>
</dbReference>
<dbReference type="InterPro" id="IPR036322">
    <property type="entry name" value="WD40_repeat_dom_sf"/>
</dbReference>
<dbReference type="InterPro" id="IPR001680">
    <property type="entry name" value="WD40_rpt"/>
</dbReference>
<proteinExistence type="predicted"/>
<keyword evidence="1 3" id="KW-0853">WD repeat</keyword>
<dbReference type="SUPFAM" id="SSF81837">
    <property type="entry name" value="BEACH domain"/>
    <property type="match status" value="1"/>
</dbReference>
<dbReference type="SUPFAM" id="SSF50978">
    <property type="entry name" value="WD40 repeat-like"/>
    <property type="match status" value="1"/>
</dbReference>
<dbReference type="Gene3D" id="2.60.120.200">
    <property type="match status" value="1"/>
</dbReference>
<evidence type="ECO:0000259" key="5">
    <source>
        <dbReference type="PROSITE" id="PS50197"/>
    </source>
</evidence>
<dbReference type="PROSITE" id="PS50197">
    <property type="entry name" value="BEACH"/>
    <property type="match status" value="1"/>
</dbReference>
<dbReference type="InterPro" id="IPR011993">
    <property type="entry name" value="PH-like_dom_sf"/>
</dbReference>
<feature type="region of interest" description="Disordered" evidence="4">
    <location>
        <begin position="2423"/>
        <end position="2442"/>
    </location>
</feature>
<dbReference type="InterPro" id="IPR036372">
    <property type="entry name" value="BEACH_dom_sf"/>
</dbReference>
<dbReference type="GO" id="GO:0005829">
    <property type="term" value="C:cytosol"/>
    <property type="evidence" value="ECO:0007669"/>
    <property type="project" value="TreeGrafter"/>
</dbReference>
<keyword evidence="8" id="KW-1185">Reference proteome</keyword>
<evidence type="ECO:0000313" key="8">
    <source>
        <dbReference type="Proteomes" id="UP001149090"/>
    </source>
</evidence>
<feature type="domain" description="BEACH" evidence="5">
    <location>
        <begin position="2512"/>
        <end position="2801"/>
    </location>
</feature>
<dbReference type="Proteomes" id="UP001149090">
    <property type="component" value="Unassembled WGS sequence"/>
</dbReference>
<evidence type="ECO:0000256" key="4">
    <source>
        <dbReference type="SAM" id="MobiDB-lite"/>
    </source>
</evidence>
<dbReference type="InterPro" id="IPR016024">
    <property type="entry name" value="ARM-type_fold"/>
</dbReference>
<dbReference type="GO" id="GO:0019901">
    <property type="term" value="F:protein kinase binding"/>
    <property type="evidence" value="ECO:0007669"/>
    <property type="project" value="TreeGrafter"/>
</dbReference>
<dbReference type="InterPro" id="IPR046851">
    <property type="entry name" value="NBCH_WD40"/>
</dbReference>
<dbReference type="Pfam" id="PF16057">
    <property type="entry name" value="DUF4800"/>
    <property type="match status" value="1"/>
</dbReference>
<gene>
    <name evidence="7" type="ORF">M0811_02599</name>
</gene>
<dbReference type="InterPro" id="IPR015943">
    <property type="entry name" value="WD40/YVTN_repeat-like_dom_sf"/>
</dbReference>
<dbReference type="Pfam" id="PF14844">
    <property type="entry name" value="PH_BEACH"/>
    <property type="match status" value="1"/>
</dbReference>
<dbReference type="EMBL" id="JAPDFW010000114">
    <property type="protein sequence ID" value="KAJ5068656.1"/>
    <property type="molecule type" value="Genomic_DNA"/>
</dbReference>
<dbReference type="Gene3D" id="1.10.1540.10">
    <property type="entry name" value="BEACH domain"/>
    <property type="match status" value="1"/>
</dbReference>
<dbReference type="GO" id="GO:0016020">
    <property type="term" value="C:membrane"/>
    <property type="evidence" value="ECO:0007669"/>
    <property type="project" value="UniProtKB-SubCell"/>
</dbReference>
<organism evidence="7 8">
    <name type="scientific">Anaeramoeba ignava</name>
    <name type="common">Anaerobic marine amoeba</name>
    <dbReference type="NCBI Taxonomy" id="1746090"/>
    <lineage>
        <taxon>Eukaryota</taxon>
        <taxon>Metamonada</taxon>
        <taxon>Anaeramoebidae</taxon>
        <taxon>Anaeramoeba</taxon>
    </lineage>
</organism>
<feature type="repeat" description="WD" evidence="3">
    <location>
        <begin position="2977"/>
        <end position="3010"/>
    </location>
</feature>
<dbReference type="PROSITE" id="PS51783">
    <property type="entry name" value="PH_BEACH"/>
    <property type="match status" value="1"/>
</dbReference>
<dbReference type="SUPFAM" id="SSF48371">
    <property type="entry name" value="ARM repeat"/>
    <property type="match status" value="2"/>
</dbReference>
<dbReference type="InterPro" id="IPR046852">
    <property type="entry name" value="Neurobeachin_a-sol"/>
</dbReference>
<dbReference type="PROSITE" id="PS50082">
    <property type="entry name" value="WD_REPEATS_2"/>
    <property type="match status" value="2"/>
</dbReference>
<dbReference type="SUPFAM" id="SSF49899">
    <property type="entry name" value="Concanavalin A-like lectins/glucanases"/>
    <property type="match status" value="1"/>
</dbReference>
<dbReference type="PANTHER" id="PTHR13743">
    <property type="entry name" value="BEIGE/BEACH-RELATED"/>
    <property type="match status" value="1"/>
</dbReference>
<dbReference type="GO" id="GO:0008104">
    <property type="term" value="P:intracellular protein localization"/>
    <property type="evidence" value="ECO:0007669"/>
    <property type="project" value="TreeGrafter"/>
</dbReference>
<dbReference type="SUPFAM" id="SSF50729">
    <property type="entry name" value="PH domain-like"/>
    <property type="match status" value="1"/>
</dbReference>
<accession>A0A9Q0L9N0</accession>
<dbReference type="Pfam" id="PF15787">
    <property type="entry name" value="DUF4704"/>
    <property type="match status" value="1"/>
</dbReference>
<dbReference type="InterPro" id="IPR000409">
    <property type="entry name" value="BEACH_dom"/>
</dbReference>
<dbReference type="Pfam" id="PF20426">
    <property type="entry name" value="NBCH_WD40"/>
    <property type="match status" value="1"/>
</dbReference>
<dbReference type="PANTHER" id="PTHR13743:SF112">
    <property type="entry name" value="BEACH DOMAIN-CONTAINING PROTEIN"/>
    <property type="match status" value="1"/>
</dbReference>
<dbReference type="Pfam" id="PF02138">
    <property type="entry name" value="Beach"/>
    <property type="match status" value="1"/>
</dbReference>
<protein>
    <submittedName>
        <fullName evidence="7">Beach domain-containing protein lvsc</fullName>
    </submittedName>
</protein>
<dbReference type="SMART" id="SM00320">
    <property type="entry name" value="WD40"/>
    <property type="match status" value="3"/>
</dbReference>
<evidence type="ECO:0000313" key="7">
    <source>
        <dbReference type="EMBL" id="KAJ5068656.1"/>
    </source>
</evidence>
<evidence type="ECO:0000256" key="2">
    <source>
        <dbReference type="ARBA" id="ARBA00022737"/>
    </source>
</evidence>
<evidence type="ECO:0000256" key="1">
    <source>
        <dbReference type="ARBA" id="ARBA00022574"/>
    </source>
</evidence>